<gene>
    <name evidence="2" type="ORF">HMPREF9134_01032</name>
</gene>
<proteinExistence type="predicted"/>
<feature type="signal peptide" evidence="1">
    <location>
        <begin position="1"/>
        <end position="20"/>
    </location>
</feature>
<dbReference type="InterPro" id="IPR025631">
    <property type="entry name" value="Porin_10"/>
</dbReference>
<dbReference type="EMBL" id="AMEQ01000027">
    <property type="protein sequence ID" value="EKY01311.1"/>
    <property type="molecule type" value="Genomic_DNA"/>
</dbReference>
<accession>L1NDC1</accession>
<evidence type="ECO:0008006" key="4">
    <source>
        <dbReference type="Google" id="ProtNLM"/>
    </source>
</evidence>
<dbReference type="eggNOG" id="COG4206">
    <property type="taxonomic scope" value="Bacteria"/>
</dbReference>
<name>L1NDC1_9PORP</name>
<sequence length="693" mass="79113">MTIRPFLLSMLLLVSAAAWAQRPERNNYNPYEVRDIEEIPDEIKMVRGDKLRAYRITPSVARATRVDMPDTLTHYTFEYISPEFRSLAVSYQGNMNQVWQSKLFFDRARRVGDFFYTDGYYRMLYTPDEVRFYDTKTPFTFVRYQRNFKTNESEDVVAGDFGVNMGKALNLGANFDYRNAQGFYTNSRSKDARYRLFGSYRADRYELYAYIANDYYKQEENGGITNADYILNPDRYTNGRTKVSAKDVPVQITERLTNRIRSGHAYLAQTFRLGHYTTIQRKPTGKEHQGTELLGDTLSLDSTYFVPVGGLSLTTYYNVQSRRLQAQGENDLWKNVFGDPVVTQTRVPNGGGTPVAYAFPNDTAQLTTLHNTLALSLMEGFRPWVKFGISAYLRQEQNWAKLPNATTHLYGATERFSSTFIGGLIERREGTGLNFSGRGELGILGSDLGAFKIEGNLLTTFRLFNRQFALEADTYIDNARPSYFAAHHHGTYGWWDKDLKFTRRIELGGKVHLTSWGTQLEARTASLQNYIYYGAKGEPSQLTDLMQVLSLRAKQVGSAGVLNWELEAAYQTSTNESVLPLPRLAVAADVYVRFLVAKVMRIDLGVKGYWHSAYYAPYYLPTTQQFILQSEGKVGGEAPLLNAYANFRLKRARFFLQMYNVTEAFTTGSRLSMHKYPYNPMYLAGGVVVDLNN</sequence>
<dbReference type="AlphaFoldDB" id="L1NDC1"/>
<protein>
    <recommendedName>
        <fullName evidence="4">TonB-dependent receptor</fullName>
    </recommendedName>
</protein>
<organism evidence="2 3">
    <name type="scientific">Porphyromonas catoniae F0037</name>
    <dbReference type="NCBI Taxonomy" id="1127696"/>
    <lineage>
        <taxon>Bacteria</taxon>
        <taxon>Pseudomonadati</taxon>
        <taxon>Bacteroidota</taxon>
        <taxon>Bacteroidia</taxon>
        <taxon>Bacteroidales</taxon>
        <taxon>Porphyromonadaceae</taxon>
        <taxon>Porphyromonas</taxon>
    </lineage>
</organism>
<dbReference type="Proteomes" id="UP000010408">
    <property type="component" value="Unassembled WGS sequence"/>
</dbReference>
<evidence type="ECO:0000313" key="3">
    <source>
        <dbReference type="Proteomes" id="UP000010408"/>
    </source>
</evidence>
<evidence type="ECO:0000256" key="1">
    <source>
        <dbReference type="SAM" id="SignalP"/>
    </source>
</evidence>
<dbReference type="STRING" id="1127696.HMPREF9134_01032"/>
<dbReference type="RefSeq" id="WP_005469529.1">
    <property type="nucleotide sequence ID" value="NZ_KB291047.1"/>
</dbReference>
<dbReference type="Pfam" id="PF14121">
    <property type="entry name" value="Porin_10"/>
    <property type="match status" value="1"/>
</dbReference>
<evidence type="ECO:0000313" key="2">
    <source>
        <dbReference type="EMBL" id="EKY01311.1"/>
    </source>
</evidence>
<dbReference type="HOGENOM" id="CLU_025041_0_0_10"/>
<reference evidence="2 3" key="1">
    <citation type="submission" date="2012-05" db="EMBL/GenBank/DDBJ databases">
        <authorList>
            <person name="Weinstock G."/>
            <person name="Sodergren E."/>
            <person name="Lobos E.A."/>
            <person name="Fulton L."/>
            <person name="Fulton R."/>
            <person name="Courtney L."/>
            <person name="Fronick C."/>
            <person name="O'Laughlin M."/>
            <person name="Godfrey J."/>
            <person name="Wilson R.M."/>
            <person name="Miner T."/>
            <person name="Farmer C."/>
            <person name="Delehaunty K."/>
            <person name="Cordes M."/>
            <person name="Minx P."/>
            <person name="Tomlinson C."/>
            <person name="Chen J."/>
            <person name="Wollam A."/>
            <person name="Pepin K.H."/>
            <person name="Bhonagiri V."/>
            <person name="Zhang X."/>
            <person name="Suruliraj S."/>
            <person name="Warren W."/>
            <person name="Mitreva M."/>
            <person name="Mardis E.R."/>
            <person name="Wilson R.K."/>
        </authorList>
    </citation>
    <scope>NUCLEOTIDE SEQUENCE [LARGE SCALE GENOMIC DNA]</scope>
    <source>
        <strain evidence="2 3">F0037</strain>
    </source>
</reference>
<keyword evidence="1" id="KW-0732">Signal</keyword>
<comment type="caution">
    <text evidence="2">The sequence shown here is derived from an EMBL/GenBank/DDBJ whole genome shotgun (WGS) entry which is preliminary data.</text>
</comment>
<feature type="chain" id="PRO_5003955019" description="TonB-dependent receptor" evidence="1">
    <location>
        <begin position="21"/>
        <end position="693"/>
    </location>
</feature>
<dbReference type="PATRIC" id="fig|1127696.3.peg.935"/>